<reference evidence="2 3" key="1">
    <citation type="journal article" date="2019" name="Sci. Rep.">
        <title>Orb-weaving spider Araneus ventricosus genome elucidates the spidroin gene catalogue.</title>
        <authorList>
            <person name="Kono N."/>
            <person name="Nakamura H."/>
            <person name="Ohtoshi R."/>
            <person name="Moran D.A.P."/>
            <person name="Shinohara A."/>
            <person name="Yoshida Y."/>
            <person name="Fujiwara M."/>
            <person name="Mori M."/>
            <person name="Tomita M."/>
            <person name="Arakawa K."/>
        </authorList>
    </citation>
    <scope>NUCLEOTIDE SEQUENCE [LARGE SCALE GENOMIC DNA]</scope>
</reference>
<evidence type="ECO:0000313" key="2">
    <source>
        <dbReference type="EMBL" id="GBN76824.1"/>
    </source>
</evidence>
<feature type="region of interest" description="Disordered" evidence="1">
    <location>
        <begin position="18"/>
        <end position="46"/>
    </location>
</feature>
<evidence type="ECO:0000256" key="1">
    <source>
        <dbReference type="SAM" id="MobiDB-lite"/>
    </source>
</evidence>
<dbReference type="AlphaFoldDB" id="A0A4Y2RLZ7"/>
<gene>
    <name evidence="2" type="ORF">AVEN_120234_1</name>
</gene>
<sequence>MLTQSRCFENEVIVPSRMESRNPNDTHERCLKMKNGPPEETRKPMTRNQRCLKRRMILLQDGTKGSECYPTRECRLNGRMVLPAGWNLGKPNDTQSRNV</sequence>
<accession>A0A4Y2RLZ7</accession>
<keyword evidence="3" id="KW-1185">Reference proteome</keyword>
<organism evidence="2 3">
    <name type="scientific">Araneus ventricosus</name>
    <name type="common">Orbweaver spider</name>
    <name type="synonym">Epeira ventricosa</name>
    <dbReference type="NCBI Taxonomy" id="182803"/>
    <lineage>
        <taxon>Eukaryota</taxon>
        <taxon>Metazoa</taxon>
        <taxon>Ecdysozoa</taxon>
        <taxon>Arthropoda</taxon>
        <taxon>Chelicerata</taxon>
        <taxon>Arachnida</taxon>
        <taxon>Araneae</taxon>
        <taxon>Araneomorphae</taxon>
        <taxon>Entelegynae</taxon>
        <taxon>Araneoidea</taxon>
        <taxon>Araneidae</taxon>
        <taxon>Araneus</taxon>
    </lineage>
</organism>
<evidence type="ECO:0000313" key="3">
    <source>
        <dbReference type="Proteomes" id="UP000499080"/>
    </source>
</evidence>
<dbReference type="EMBL" id="BGPR01017656">
    <property type="protein sequence ID" value="GBN76824.1"/>
    <property type="molecule type" value="Genomic_DNA"/>
</dbReference>
<proteinExistence type="predicted"/>
<dbReference type="Proteomes" id="UP000499080">
    <property type="component" value="Unassembled WGS sequence"/>
</dbReference>
<comment type="caution">
    <text evidence="2">The sequence shown here is derived from an EMBL/GenBank/DDBJ whole genome shotgun (WGS) entry which is preliminary data.</text>
</comment>
<feature type="compositionally biased region" description="Basic and acidic residues" evidence="1">
    <location>
        <begin position="18"/>
        <end position="43"/>
    </location>
</feature>
<name>A0A4Y2RLZ7_ARAVE</name>
<protein>
    <submittedName>
        <fullName evidence="2">Uncharacterized protein</fullName>
    </submittedName>
</protein>